<dbReference type="RefSeq" id="WP_278521759.1">
    <property type="nucleotide sequence ID" value="NZ_JADIIN010000015.1"/>
</dbReference>
<evidence type="ECO:0000256" key="1">
    <source>
        <dbReference type="SAM" id="MobiDB-lite"/>
    </source>
</evidence>
<feature type="compositionally biased region" description="Polar residues" evidence="1">
    <location>
        <begin position="1532"/>
        <end position="1541"/>
    </location>
</feature>
<sequence>MALKFKKIALITLLSIIISLIFINIAFAAPGYVNVEVKDSYNSTSGNYSENGFAVKNATVKIIDKTNKVVLSGKTDDKGKCQLSVNTLSSGNYILNISYSTYLTYSMNLTINSDKNNHNIPYRFTPDIAFVCYYPGHKEKVDNLMKISSRIYYIDSMNFNQEKDQKVWLLRYANFIYLDMFAEGQYEFDQYLFLNTPANKNYKIAYCFGDYTPSQLAKFGFNFIGANFSNNTPHTVENTFIGSYFKSQSSENMNQDILSKNMQNLFDYIRYLLGETNLNPTDDDSKTPILDSLWGIYHPDYGVWEFKVNQSEVAKWIRQNPGYTCNVSDGSNNDSSNTTNSGDLRWMSKEYNEWVSNQNVSSLYSQFENWYKSKKQNITSNFITIASYRPGGVLVDALIRAYESQGRATFNVFQIESTPSMASILLNLSNTLSRKIVAINSLYSWSMDYKNMGENGGAIDEYIGIDVEIIRALNDISEMSYLSDYGPQSEWTYSVTIPSMEGVFGAIAVSYVDASGKTQVIRAGVDKLVETTQGWANLKEKSNEYKKIAVILYNYPPGKAEIGASYLDVFQSVHDLLEQLYDAGYNIGMNKSEIPTVAKLVALIQDMGNKGTYAQGLLNEYVEKNWDTLMKYGQLVDENKVNEYLNSLGEVLKEQLLKKWGQNGTMGSIMVYTNNTTHKKYIVIPGAMFGNVFLTFQPSRGWEEVENYHDLNLPPHQQYVTFYKWLGDVFKADAMIHMGTHGTLEFLPGRSLGLQDDDWTFVLSGIPNIYPYIVSNPGEASVAKNRAGALVISHMTPASVISQLYGNYTELHDLIHHYEESVRNNVTSLMETYKKQILNLSKTLNIDQPSKNQPFGNWLEDVHQLIHSLENDIITIGLHSLGYVMTGDEFIKTVITIVSSKTNIYDGIKDLLYPNLHNIKYHDMLNKDIYSEELEEIHEEIQNWLNNFVKGLLNGSINNITKFAEDNNISNSSDLYEALVLCNTTIRDIQNNLEWESILKALSGEYVVPGLCVDPAYGDSLPTGRNVYFTDTTKMPSKAAYETAKNIVDKLIVEYYESHNKTFPELVGLVIWGTELLRTEGIGLAEFLYFLGVTPVWTSNGVAKGVELIPLENLTVTLSNGKTINRPRIDVYTSAVTSNSNWIKLMVSAVNLAYNASNEKDSENYVRKHYKQYPSLDRIFGLPGAILEGTGMSNFIPNTNKWQNNTNISATLADIYLSRVSYSWSIDSNGNIVVTSNRGAYEFLLKKTNLITQNVDSTWRFLDSDDYYDWFGGLLGASQYLGGKPDTAIVDIRNKNNIITRNLQDQLDFELRSTILNPIYRDALLGTAAGWNFYASKYQYVFGFNTVASGYDGGNLISSGSWISLGYNLLDPAFNVDAAHKAYSFQSMSGWVLVAAQKGMWSGDNKLLTELADRYIDSVIQYGVACCHHTCANLDFNKWVLQISSKSNADKKKYSDILQKATLGGAAYSSSNGGSSGGSSSSGSSSGSSSAGSDIGELSQDSSSSGEVGDSSSSKTSSSSSVSTSGASDNSQGASGDNNGKVSELSSDQSSSSSSDSSISAAFIAVVLAIIALFVVGYIKNKKNEDY</sequence>
<dbReference type="PANTHER" id="PTHR44119:SF4">
    <property type="entry name" value="AEROBIC COBALTOCHELATASE SUBUNIT COBN"/>
    <property type="match status" value="1"/>
</dbReference>
<evidence type="ECO:0000313" key="4">
    <source>
        <dbReference type="EMBL" id="MBF4468051.1"/>
    </source>
</evidence>
<dbReference type="Pfam" id="PF02514">
    <property type="entry name" value="CobN-Mg_chel"/>
    <property type="match status" value="1"/>
</dbReference>
<feature type="compositionally biased region" description="Low complexity" evidence="1">
    <location>
        <begin position="1469"/>
        <end position="1531"/>
    </location>
</feature>
<keyword evidence="2" id="KW-0812">Transmembrane</keyword>
<dbReference type="Gene3D" id="2.60.40.3080">
    <property type="match status" value="1"/>
</dbReference>
<evidence type="ECO:0000259" key="3">
    <source>
        <dbReference type="Pfam" id="PF02514"/>
    </source>
</evidence>
<dbReference type="Proteomes" id="UP000658733">
    <property type="component" value="Unassembled WGS sequence"/>
</dbReference>
<feature type="transmembrane region" description="Helical" evidence="2">
    <location>
        <begin position="1559"/>
        <end position="1579"/>
    </location>
</feature>
<proteinExistence type="predicted"/>
<feature type="domain" description="CobN/magnesium chelatase" evidence="3">
    <location>
        <begin position="260"/>
        <end position="1402"/>
    </location>
</feature>
<dbReference type="InterPro" id="IPR003672">
    <property type="entry name" value="CobN/Mg_chltase"/>
</dbReference>
<accession>A0A843AE59</accession>
<dbReference type="PANTHER" id="PTHR44119">
    <property type="entry name" value="MAGNESIUM-CHELATASE SUBUNIT CHLH, CHLOROPLASTIC"/>
    <property type="match status" value="1"/>
</dbReference>
<dbReference type="CDD" id="cd10150">
    <property type="entry name" value="CobN_like"/>
    <property type="match status" value="1"/>
</dbReference>
<dbReference type="SUPFAM" id="SSF49478">
    <property type="entry name" value="Cna protein B-type domain"/>
    <property type="match status" value="1"/>
</dbReference>
<gene>
    <name evidence="4" type="ORF">ISP01_01465</name>
</gene>
<feature type="region of interest" description="Disordered" evidence="1">
    <location>
        <begin position="1469"/>
        <end position="1556"/>
    </location>
</feature>
<dbReference type="EMBL" id="JADIIN010000015">
    <property type="protein sequence ID" value="MBF4468051.1"/>
    <property type="molecule type" value="Genomic_DNA"/>
</dbReference>
<keyword evidence="2" id="KW-0472">Membrane</keyword>
<name>A0A843AE59_METAZ</name>
<evidence type="ECO:0000256" key="2">
    <source>
        <dbReference type="SAM" id="Phobius"/>
    </source>
</evidence>
<organism evidence="4 5">
    <name type="scientific">Methanobrevibacter arboriphilus</name>
    <dbReference type="NCBI Taxonomy" id="39441"/>
    <lineage>
        <taxon>Archaea</taxon>
        <taxon>Methanobacteriati</taxon>
        <taxon>Methanobacteriota</taxon>
        <taxon>Methanomada group</taxon>
        <taxon>Methanobacteria</taxon>
        <taxon>Methanobacteriales</taxon>
        <taxon>Methanobacteriaceae</taxon>
        <taxon>Methanobrevibacter</taxon>
    </lineage>
</organism>
<evidence type="ECO:0000313" key="5">
    <source>
        <dbReference type="Proteomes" id="UP000658733"/>
    </source>
</evidence>
<feature type="compositionally biased region" description="Low complexity" evidence="1">
    <location>
        <begin position="1542"/>
        <end position="1556"/>
    </location>
</feature>
<comment type="caution">
    <text evidence="4">The sequence shown here is derived from an EMBL/GenBank/DDBJ whole genome shotgun (WGS) entry which is preliminary data.</text>
</comment>
<protein>
    <submittedName>
        <fullName evidence="4">Cobaltochelatase subunit CobN</fullName>
    </submittedName>
</protein>
<keyword evidence="2" id="KW-1133">Transmembrane helix</keyword>
<reference evidence="4" key="1">
    <citation type="submission" date="2020-10" db="EMBL/GenBank/DDBJ databases">
        <title>Dehalococcoides mccartyi of a TCE/Cr reducing biochatode.</title>
        <authorList>
            <person name="Matturro B."/>
        </authorList>
    </citation>
    <scope>NUCLEOTIDE SEQUENCE</scope>
    <source>
        <strain evidence="4">Bin4</strain>
    </source>
</reference>